<dbReference type="InterPro" id="IPR036291">
    <property type="entry name" value="NAD(P)-bd_dom_sf"/>
</dbReference>
<protein>
    <recommendedName>
        <fullName evidence="3">NAD(P)-binding domain-containing protein</fullName>
    </recommendedName>
</protein>
<dbReference type="SUPFAM" id="SSF51735">
    <property type="entry name" value="NAD(P)-binding Rossmann-fold domains"/>
    <property type="match status" value="1"/>
</dbReference>
<evidence type="ECO:0000313" key="2">
    <source>
        <dbReference type="Proteomes" id="UP001152049"/>
    </source>
</evidence>
<dbReference type="Proteomes" id="UP001152049">
    <property type="component" value="Unassembled WGS sequence"/>
</dbReference>
<sequence length="246" mass="26711">MKLVVGGSTGFLGTEVIRQALLSPEITEVVALARRVTHIPFGLDEEAVEPKFESVVCDDFSSYPQDVKDAVSGADACIWLVGVTPGKLKQHTWEQTRTICSEYALSAADTFAKLPRDGKSEPLRFIYVSGSNAERDPSKKPWILGDYCVMRGQVEKQVLERAQLSDGRMQVLVTKQGSVNDPDMGVVKHALKMLTHTFSSVPTIGRPEMTAALLDQAVNGFEKDTLTNAEMVAIGKKALEKAGGGK</sequence>
<gene>
    <name evidence="1" type="ORF">NW762_001433</name>
</gene>
<dbReference type="OrthoDB" id="3535423at2759"/>
<organism evidence="1 2">
    <name type="scientific">Fusarium torreyae</name>
    <dbReference type="NCBI Taxonomy" id="1237075"/>
    <lineage>
        <taxon>Eukaryota</taxon>
        <taxon>Fungi</taxon>
        <taxon>Dikarya</taxon>
        <taxon>Ascomycota</taxon>
        <taxon>Pezizomycotina</taxon>
        <taxon>Sordariomycetes</taxon>
        <taxon>Hypocreomycetidae</taxon>
        <taxon>Hypocreales</taxon>
        <taxon>Nectriaceae</taxon>
        <taxon>Fusarium</taxon>
    </lineage>
</organism>
<dbReference type="PANTHER" id="PTHR14097:SF9">
    <property type="entry name" value="EPIMERASE, PUTATIVE (AFU_ORTHOLOGUE AFUA_8G07320)-RELATED"/>
    <property type="match status" value="1"/>
</dbReference>
<reference evidence="1" key="1">
    <citation type="submission" date="2022-09" db="EMBL/GenBank/DDBJ databases">
        <title>Fusarium specimens isolated from Avocado Roots.</title>
        <authorList>
            <person name="Stajich J."/>
            <person name="Roper C."/>
            <person name="Heimlech-Rivalta G."/>
        </authorList>
    </citation>
    <scope>NUCLEOTIDE SEQUENCE</scope>
    <source>
        <strain evidence="1">CF00136</strain>
    </source>
</reference>
<name>A0A9W8VNF8_9HYPO</name>
<accession>A0A9W8VNF8</accession>
<evidence type="ECO:0000313" key="1">
    <source>
        <dbReference type="EMBL" id="KAJ4269765.1"/>
    </source>
</evidence>
<comment type="caution">
    <text evidence="1">The sequence shown here is derived from an EMBL/GenBank/DDBJ whole genome shotgun (WGS) entry which is preliminary data.</text>
</comment>
<proteinExistence type="predicted"/>
<evidence type="ECO:0008006" key="3">
    <source>
        <dbReference type="Google" id="ProtNLM"/>
    </source>
</evidence>
<dbReference type="AlphaFoldDB" id="A0A9W8VNF8"/>
<keyword evidence="2" id="KW-1185">Reference proteome</keyword>
<dbReference type="PANTHER" id="PTHR14097">
    <property type="entry name" value="OXIDOREDUCTASE HTATIP2"/>
    <property type="match status" value="1"/>
</dbReference>
<dbReference type="Gene3D" id="3.40.50.720">
    <property type="entry name" value="NAD(P)-binding Rossmann-like Domain"/>
    <property type="match status" value="1"/>
</dbReference>
<dbReference type="EMBL" id="JAOQAZ010000002">
    <property type="protein sequence ID" value="KAJ4269765.1"/>
    <property type="molecule type" value="Genomic_DNA"/>
</dbReference>